<protein>
    <submittedName>
        <fullName evidence="1">Uncharacterized protein</fullName>
    </submittedName>
</protein>
<dbReference type="KEGG" id="esa:ESA_01882"/>
<evidence type="ECO:0000313" key="1">
    <source>
        <dbReference type="EMBL" id="ABU77136.1"/>
    </source>
</evidence>
<keyword evidence="2" id="KW-1185">Reference proteome</keyword>
<sequence>MSAWLPPLKWRVAFDSGAIEFAAQVRRAAGREMDQRAVIPEHHIARLPLVTVEMLRAHAMRPKRLQNVAALRLRQPFDMRGEPFADKQRLAPGFRVGAHHRVRHRLHFGKLLFRQLRSPVAAEFRAAVGRGIGMHRLFAFYRAFQVGGERFIRQLHIGEQRVAAFFRQLLRIEHGAQAWQRFIRQIRVPEFTGVAKTNRLAVLNNVRDDEDFRVVRQQELLQHMDLQRPEAAAEIDLLTRRDFLVAEHHHVMVEMRLMNARKVGVIDRQAQIQPGNFRAEARKGRNGKRLGGNRRGVERCGHRFFLYRRR</sequence>
<dbReference type="Proteomes" id="UP000000260">
    <property type="component" value="Chromosome"/>
</dbReference>
<reference evidence="1 2" key="1">
    <citation type="journal article" date="2010" name="PLoS ONE">
        <title>Genome sequence of Cronobacter sakazakii BAA-894 and comparative genomic hybridization analysis with other Cronobacter species.</title>
        <authorList>
            <person name="Kucerova E."/>
            <person name="Clifton S.W."/>
            <person name="Xia X.Q."/>
            <person name="Long F."/>
            <person name="Porwollik S."/>
            <person name="Fulton L."/>
            <person name="Fronick C."/>
            <person name="Minx P."/>
            <person name="Kyung K."/>
            <person name="Warren W."/>
            <person name="Fulton R."/>
            <person name="Feng D."/>
            <person name="Wollam A."/>
            <person name="Shah N."/>
            <person name="Bhonagiri V."/>
            <person name="Nash W.E."/>
            <person name="Hallsworth-Pepin K."/>
            <person name="Wilson R.K."/>
            <person name="McClelland M."/>
            <person name="Forsythe S.J."/>
        </authorList>
    </citation>
    <scope>NUCLEOTIDE SEQUENCE [LARGE SCALE GENOMIC DNA]</scope>
    <source>
        <strain evidence="1 2">ATCC BAA-894</strain>
    </source>
</reference>
<accession>A7MK67</accession>
<proteinExistence type="predicted"/>
<organism evidence="1 2">
    <name type="scientific">Cronobacter sakazakii (strain ATCC BAA-894)</name>
    <name type="common">Enterobacter sakazakii</name>
    <dbReference type="NCBI Taxonomy" id="290339"/>
    <lineage>
        <taxon>Bacteria</taxon>
        <taxon>Pseudomonadati</taxon>
        <taxon>Pseudomonadota</taxon>
        <taxon>Gammaproteobacteria</taxon>
        <taxon>Enterobacterales</taxon>
        <taxon>Enterobacteriaceae</taxon>
        <taxon>Cronobacter</taxon>
    </lineage>
</organism>
<dbReference type="AlphaFoldDB" id="A7MK67"/>
<dbReference type="HOGENOM" id="CLU_896346_0_0_6"/>
<gene>
    <name evidence="1" type="ordered locus">ESA_01882</name>
</gene>
<dbReference type="EMBL" id="CP000783">
    <property type="protein sequence ID" value="ABU77136.1"/>
    <property type="molecule type" value="Genomic_DNA"/>
</dbReference>
<name>A7MK67_CROS8</name>
<evidence type="ECO:0000313" key="2">
    <source>
        <dbReference type="Proteomes" id="UP000000260"/>
    </source>
</evidence>